<protein>
    <submittedName>
        <fullName evidence="1">Uncharacterized protein</fullName>
    </submittedName>
</protein>
<reference evidence="1" key="1">
    <citation type="submission" date="2021-03" db="EMBL/GenBank/DDBJ databases">
        <authorList>
            <person name="Tran Van P."/>
        </authorList>
    </citation>
    <scope>NUCLEOTIDE SEQUENCE</scope>
</reference>
<evidence type="ECO:0000313" key="1">
    <source>
        <dbReference type="EMBL" id="CAG2061030.1"/>
    </source>
</evidence>
<keyword evidence="2" id="KW-1185">Reference proteome</keyword>
<sequence>MESSQGQRDTPGVKDVTTTLGNGMQASCAAKNHSRMASQISAVLKSSFCHNSDIPYLLTRNFVALSPIVTSENVE</sequence>
<evidence type="ECO:0000313" key="2">
    <source>
        <dbReference type="Proteomes" id="UP001153148"/>
    </source>
</evidence>
<dbReference type="EMBL" id="CAJPIN010014348">
    <property type="protein sequence ID" value="CAG2061030.1"/>
    <property type="molecule type" value="Genomic_DNA"/>
</dbReference>
<proteinExistence type="predicted"/>
<gene>
    <name evidence="1" type="ORF">TPAB3V08_LOCUS7985</name>
</gene>
<comment type="caution">
    <text evidence="1">The sequence shown here is derived from an EMBL/GenBank/DDBJ whole genome shotgun (WGS) entry which is preliminary data.</text>
</comment>
<accession>A0ABN7NZU6</accession>
<organism evidence="1 2">
    <name type="scientific">Timema podura</name>
    <name type="common">Walking stick</name>
    <dbReference type="NCBI Taxonomy" id="61482"/>
    <lineage>
        <taxon>Eukaryota</taxon>
        <taxon>Metazoa</taxon>
        <taxon>Ecdysozoa</taxon>
        <taxon>Arthropoda</taxon>
        <taxon>Hexapoda</taxon>
        <taxon>Insecta</taxon>
        <taxon>Pterygota</taxon>
        <taxon>Neoptera</taxon>
        <taxon>Polyneoptera</taxon>
        <taxon>Phasmatodea</taxon>
        <taxon>Timematodea</taxon>
        <taxon>Timematoidea</taxon>
        <taxon>Timematidae</taxon>
        <taxon>Timema</taxon>
    </lineage>
</organism>
<dbReference type="Proteomes" id="UP001153148">
    <property type="component" value="Unassembled WGS sequence"/>
</dbReference>
<name>A0ABN7NZU6_TIMPD</name>